<feature type="compositionally biased region" description="Low complexity" evidence="1">
    <location>
        <begin position="212"/>
        <end position="231"/>
    </location>
</feature>
<protein>
    <recommendedName>
        <fullName evidence="4">RAB6A-GEF complex partner protein 2</fullName>
    </recommendedName>
</protein>
<dbReference type="InterPro" id="IPR014848">
    <property type="entry name" value="Rgp1"/>
</dbReference>
<reference evidence="2" key="2">
    <citation type="journal article" date="2023" name="Microbiol Resour">
        <title>Decontamination and Annotation of the Draft Genome Sequence of the Oomycete Lagenidium giganteum ARSEF 373.</title>
        <authorList>
            <person name="Morgan W.R."/>
            <person name="Tartar A."/>
        </authorList>
    </citation>
    <scope>NUCLEOTIDE SEQUENCE</scope>
    <source>
        <strain evidence="2">ARSEF 373</strain>
    </source>
</reference>
<accession>A0AAV2Z2X6</accession>
<evidence type="ECO:0000256" key="1">
    <source>
        <dbReference type="SAM" id="MobiDB-lite"/>
    </source>
</evidence>
<reference evidence="2" key="1">
    <citation type="submission" date="2022-11" db="EMBL/GenBank/DDBJ databases">
        <authorList>
            <person name="Morgan W.R."/>
            <person name="Tartar A."/>
        </authorList>
    </citation>
    <scope>NUCLEOTIDE SEQUENCE</scope>
    <source>
        <strain evidence="2">ARSEF 373</strain>
    </source>
</reference>
<keyword evidence="3" id="KW-1185">Reference proteome</keyword>
<dbReference type="Pfam" id="PF08737">
    <property type="entry name" value="Rgp1"/>
    <property type="match status" value="1"/>
</dbReference>
<proteinExistence type="predicted"/>
<evidence type="ECO:0008006" key="4">
    <source>
        <dbReference type="Google" id="ProtNLM"/>
    </source>
</evidence>
<evidence type="ECO:0000313" key="2">
    <source>
        <dbReference type="EMBL" id="DBA01723.1"/>
    </source>
</evidence>
<gene>
    <name evidence="2" type="ORF">N0F65_010133</name>
</gene>
<evidence type="ECO:0000313" key="3">
    <source>
        <dbReference type="Proteomes" id="UP001146120"/>
    </source>
</evidence>
<comment type="caution">
    <text evidence="2">The sequence shown here is derived from an EMBL/GenBank/DDBJ whole genome shotgun (WGS) entry which is preliminary data.</text>
</comment>
<name>A0AAV2Z2X6_9STRA</name>
<organism evidence="2 3">
    <name type="scientific">Lagenidium giganteum</name>
    <dbReference type="NCBI Taxonomy" id="4803"/>
    <lineage>
        <taxon>Eukaryota</taxon>
        <taxon>Sar</taxon>
        <taxon>Stramenopiles</taxon>
        <taxon>Oomycota</taxon>
        <taxon>Peronosporomycetes</taxon>
        <taxon>Pythiales</taxon>
        <taxon>Pythiaceae</taxon>
    </lineage>
</organism>
<sequence length="454" mass="49467">MGIVDAADAHGDYMAAQLSCRYFRPGGVVRGVLELHTDQRQASRSTEILYVVAQIHAHVSVDSNLLSVPVVPLVSPRSASREERAAIESAKEDSYFWEKMNGALPDIKNFSGDAGTCIFQSAPYALLSDFNIAPPQNATREQICENKKLCTREFAIALPQKLCPTFRGTSARVFYVVSITAQTASAAASGKNISVHLPFEVYGSDFSFEPQATPKAAGDAAGKPADQDPAALASPRGLSHRGRSISLGIVPVGVRKGCEIPFELRPSLMHGRVETEQLQKAQTSIFTIGKDSSHLVRFVLSKQFYLPGEVVIGVFDFSRASIPCHKVSATLCLEESLSTMSLDPSRVVHTRTIATFHEFTSSALQTNLRFALPPDALPTIRTDLVNFQWILRFEFTAGVPACSGDNAQPASTEQQTFKWHVRIQVKPPAANQRESLANVPHKLFCGSARRVALL</sequence>
<dbReference type="Proteomes" id="UP001146120">
    <property type="component" value="Unassembled WGS sequence"/>
</dbReference>
<dbReference type="PANTHER" id="PTHR12507">
    <property type="entry name" value="REDUCED GROWTH PHENOTYPE 1 RGP1, YEAST -RELATED"/>
    <property type="match status" value="1"/>
</dbReference>
<dbReference type="EMBL" id="DAKRPA010000042">
    <property type="protein sequence ID" value="DBA01723.1"/>
    <property type="molecule type" value="Genomic_DNA"/>
</dbReference>
<feature type="region of interest" description="Disordered" evidence="1">
    <location>
        <begin position="212"/>
        <end position="239"/>
    </location>
</feature>
<dbReference type="AlphaFoldDB" id="A0AAV2Z2X6"/>